<gene>
    <name evidence="1" type="ORF">ABRQ22_12350</name>
</gene>
<sequence>MQQLGGGGQLRRFTWNIAYPGTAGVVARTDQLFVRQRIGRFGNVPAPCCS</sequence>
<name>A0AAU8FWF0_9MICO</name>
<evidence type="ECO:0000313" key="1">
    <source>
        <dbReference type="EMBL" id="XCH28396.1"/>
    </source>
</evidence>
<protein>
    <submittedName>
        <fullName evidence="1">Uncharacterized protein</fullName>
    </submittedName>
</protein>
<proteinExistence type="predicted"/>
<dbReference type="EMBL" id="CP159290">
    <property type="protein sequence ID" value="XCH28396.1"/>
    <property type="molecule type" value="Genomic_DNA"/>
</dbReference>
<dbReference type="AlphaFoldDB" id="A0AAU8FWF0"/>
<accession>A0AAU8FWF0</accession>
<reference evidence="1" key="1">
    <citation type="submission" date="2024-06" db="EMBL/GenBank/DDBJ databases">
        <title>Complete genome sequence of the cellulolytic actinobacterium, Cellulosimicrobium ES-005.</title>
        <authorList>
            <person name="Matthews C.T."/>
            <person name="Underwood K.D."/>
            <person name="Ghanchi K.M."/>
            <person name="Fields S.D."/>
            <person name="Gardner S.G."/>
        </authorList>
    </citation>
    <scope>NUCLEOTIDE SEQUENCE</scope>
    <source>
        <strain evidence="1">ES-005</strain>
    </source>
</reference>
<organism evidence="1">
    <name type="scientific">Cellulosimicrobium sp. ES-005</name>
    <dbReference type="NCBI Taxonomy" id="3163031"/>
    <lineage>
        <taxon>Bacteria</taxon>
        <taxon>Bacillati</taxon>
        <taxon>Actinomycetota</taxon>
        <taxon>Actinomycetes</taxon>
        <taxon>Micrococcales</taxon>
        <taxon>Promicromonosporaceae</taxon>
        <taxon>Cellulosimicrobium</taxon>
    </lineage>
</organism>
<dbReference type="RefSeq" id="WP_353706946.1">
    <property type="nucleotide sequence ID" value="NZ_CP159290.1"/>
</dbReference>